<keyword evidence="4 6" id="KW-1133">Transmembrane helix</keyword>
<accession>A0ABT3DCS0</accession>
<evidence type="ECO:0000256" key="1">
    <source>
        <dbReference type="ARBA" id="ARBA00004141"/>
    </source>
</evidence>
<protein>
    <submittedName>
        <fullName evidence="7">DUF92 domain-containing protein</fullName>
    </submittedName>
</protein>
<dbReference type="EMBL" id="JAOYEY010000024">
    <property type="protein sequence ID" value="MCV9884848.1"/>
    <property type="molecule type" value="Genomic_DNA"/>
</dbReference>
<evidence type="ECO:0000256" key="2">
    <source>
        <dbReference type="ARBA" id="ARBA00009012"/>
    </source>
</evidence>
<sequence>MMVLGILFIMFLSVAAWKSKTLTKSGMIGAMIVGSAIYVGFSWKGILLLGCFFVTSNMWGKIKSKQKYSLHDMVKKHNERDIIQVFANGGVPAFIAMISIFDPSNFIIYTVLFSISLAAANSDTWASEIGTLSKGQPRMLLTCRKVERGTSGAVSLLGTCAALVGSCLIGVIAVLLFDLSIKNLLIICLFGFLGNIIDTILGQTVQVKYICRVCHKVTEKKIHCQQLGRKTSTFSFLDNDAVNVLSIVFSTCLSLLIL</sequence>
<feature type="transmembrane region" description="Helical" evidence="6">
    <location>
        <begin position="153"/>
        <end position="177"/>
    </location>
</feature>
<keyword evidence="8" id="KW-1185">Reference proteome</keyword>
<evidence type="ECO:0000313" key="8">
    <source>
        <dbReference type="Proteomes" id="UP001526147"/>
    </source>
</evidence>
<dbReference type="Pfam" id="PF01940">
    <property type="entry name" value="DUF92"/>
    <property type="match status" value="1"/>
</dbReference>
<evidence type="ECO:0000256" key="5">
    <source>
        <dbReference type="ARBA" id="ARBA00023136"/>
    </source>
</evidence>
<comment type="similarity">
    <text evidence="2">Belongs to the TMEM19 family.</text>
</comment>
<evidence type="ECO:0000256" key="4">
    <source>
        <dbReference type="ARBA" id="ARBA00022989"/>
    </source>
</evidence>
<gene>
    <name evidence="7" type="ORF">OIH86_04225</name>
</gene>
<keyword evidence="5 6" id="KW-0472">Membrane</keyword>
<dbReference type="RefSeq" id="WP_264141755.1">
    <property type="nucleotide sequence ID" value="NZ_JAOYEY010000024.1"/>
</dbReference>
<name>A0ABT3DCS0_9BACI</name>
<evidence type="ECO:0000256" key="6">
    <source>
        <dbReference type="SAM" id="Phobius"/>
    </source>
</evidence>
<evidence type="ECO:0000313" key="7">
    <source>
        <dbReference type="EMBL" id="MCV9884848.1"/>
    </source>
</evidence>
<comment type="subcellular location">
    <subcellularLocation>
        <location evidence="1">Membrane</location>
        <topology evidence="1">Multi-pass membrane protein</topology>
    </subcellularLocation>
</comment>
<dbReference type="PANTHER" id="PTHR13353:SF5">
    <property type="entry name" value="TRANSMEMBRANE PROTEIN 19"/>
    <property type="match status" value="1"/>
</dbReference>
<feature type="transmembrane region" description="Helical" evidence="6">
    <location>
        <begin position="32"/>
        <end position="60"/>
    </location>
</feature>
<dbReference type="Proteomes" id="UP001526147">
    <property type="component" value="Unassembled WGS sequence"/>
</dbReference>
<keyword evidence="3 6" id="KW-0812">Transmembrane</keyword>
<evidence type="ECO:0000256" key="3">
    <source>
        <dbReference type="ARBA" id="ARBA00022692"/>
    </source>
</evidence>
<dbReference type="InterPro" id="IPR002794">
    <property type="entry name" value="DUF92_TMEM19"/>
</dbReference>
<dbReference type="PANTHER" id="PTHR13353">
    <property type="entry name" value="TRANSMEMBRANE PROTEIN 19"/>
    <property type="match status" value="1"/>
</dbReference>
<proteinExistence type="inferred from homology"/>
<feature type="transmembrane region" description="Helical" evidence="6">
    <location>
        <begin position="81"/>
        <end position="101"/>
    </location>
</feature>
<comment type="caution">
    <text evidence="7">The sequence shown here is derived from an EMBL/GenBank/DDBJ whole genome shotgun (WGS) entry which is preliminary data.</text>
</comment>
<reference evidence="7 8" key="1">
    <citation type="submission" date="2022-10" db="EMBL/GenBank/DDBJ databases">
        <title>Draft genome assembly of moderately radiation resistant bacterium Metabacillus halosaccharovorans.</title>
        <authorList>
            <person name="Pal S."/>
            <person name="Gopinathan A."/>
        </authorList>
    </citation>
    <scope>NUCLEOTIDE SEQUENCE [LARGE SCALE GENOMIC DNA]</scope>
    <source>
        <strain evidence="7 8">VITHBRA001</strain>
    </source>
</reference>
<organism evidence="7 8">
    <name type="scientific">Metabacillus halosaccharovorans</name>
    <dbReference type="NCBI Taxonomy" id="930124"/>
    <lineage>
        <taxon>Bacteria</taxon>
        <taxon>Bacillati</taxon>
        <taxon>Bacillota</taxon>
        <taxon>Bacilli</taxon>
        <taxon>Bacillales</taxon>
        <taxon>Bacillaceae</taxon>
        <taxon>Metabacillus</taxon>
    </lineage>
</organism>
<feature type="transmembrane region" description="Helical" evidence="6">
    <location>
        <begin position="183"/>
        <end position="202"/>
    </location>
</feature>